<evidence type="ECO:0000259" key="4">
    <source>
        <dbReference type="Pfam" id="PF00891"/>
    </source>
</evidence>
<reference evidence="7" key="1">
    <citation type="submission" date="2023-07" db="EMBL/GenBank/DDBJ databases">
        <title>30 novel species of actinomycetes from the DSMZ collection.</title>
        <authorList>
            <person name="Nouioui I."/>
        </authorList>
    </citation>
    <scope>NUCLEOTIDE SEQUENCE [LARGE SCALE GENOMIC DNA]</scope>
    <source>
        <strain evidence="7">DSM 44938</strain>
    </source>
</reference>
<dbReference type="PANTHER" id="PTHR11746">
    <property type="entry name" value="O-METHYLTRANSFERASE"/>
    <property type="match status" value="1"/>
</dbReference>
<protein>
    <submittedName>
        <fullName evidence="6">Methyltransferase</fullName>
    </submittedName>
</protein>
<dbReference type="PROSITE" id="PS51683">
    <property type="entry name" value="SAM_OMT_II"/>
    <property type="match status" value="1"/>
</dbReference>
<evidence type="ECO:0000313" key="7">
    <source>
        <dbReference type="Proteomes" id="UP001183246"/>
    </source>
</evidence>
<gene>
    <name evidence="6" type="ORF">RM590_20285</name>
</gene>
<evidence type="ECO:0000256" key="3">
    <source>
        <dbReference type="ARBA" id="ARBA00022691"/>
    </source>
</evidence>
<dbReference type="InterPro" id="IPR001077">
    <property type="entry name" value="COMT_C"/>
</dbReference>
<keyword evidence="7" id="KW-1185">Reference proteome</keyword>
<feature type="domain" description="O-methyltransferase dimerisation" evidence="5">
    <location>
        <begin position="13"/>
        <end position="86"/>
    </location>
</feature>
<dbReference type="InterPro" id="IPR036390">
    <property type="entry name" value="WH_DNA-bd_sf"/>
</dbReference>
<sequence>MTPEATLARFREYMVGPARFMTLLSCFELGIIDTLRETPGMTAAKLGDAVGVKPDAVEQLLHLLVKEGFVAHDEESGAYTLDALADVDQADLRRALTYMNMIKVVALRQLFYLTESARTGTLVGLKELYGSEGTLYGAVAEHQDLRESWATLMNTVTARMDPWFFDNIDVPSGSQVLDLAGNTGLGAIHTYKMKESPGLRVTTFDLPEKEKECLANFRAEGVDEHCSFIGGDVFEGIPQGFDVVLIKHFLDMFDKDDVFKILEGVNGSLEVGGQVHIMVPVYPENITDSDNYNVDFFPAFFIGCTMGQGGPQKLSTYRSWLEECGFKVTKAITKAPADIPPDVIPVQAILCATKVA</sequence>
<evidence type="ECO:0000259" key="5">
    <source>
        <dbReference type="Pfam" id="PF08100"/>
    </source>
</evidence>
<proteinExistence type="predicted"/>
<comment type="caution">
    <text evidence="6">The sequence shown here is derived from an EMBL/GenBank/DDBJ whole genome shotgun (WGS) entry which is preliminary data.</text>
</comment>
<dbReference type="SUPFAM" id="SSF53335">
    <property type="entry name" value="S-adenosyl-L-methionine-dependent methyltransferases"/>
    <property type="match status" value="1"/>
</dbReference>
<keyword evidence="1 6" id="KW-0489">Methyltransferase</keyword>
<dbReference type="Gene3D" id="3.40.50.150">
    <property type="entry name" value="Vaccinia Virus protein VP39"/>
    <property type="match status" value="1"/>
</dbReference>
<evidence type="ECO:0000256" key="1">
    <source>
        <dbReference type="ARBA" id="ARBA00022603"/>
    </source>
</evidence>
<evidence type="ECO:0000313" key="6">
    <source>
        <dbReference type="EMBL" id="MDT0344932.1"/>
    </source>
</evidence>
<organism evidence="6 7">
    <name type="scientific">Streptomyces litchfieldiae</name>
    <dbReference type="NCBI Taxonomy" id="3075543"/>
    <lineage>
        <taxon>Bacteria</taxon>
        <taxon>Bacillati</taxon>
        <taxon>Actinomycetota</taxon>
        <taxon>Actinomycetes</taxon>
        <taxon>Kitasatosporales</taxon>
        <taxon>Streptomycetaceae</taxon>
        <taxon>Streptomyces</taxon>
    </lineage>
</organism>
<evidence type="ECO:0000256" key="2">
    <source>
        <dbReference type="ARBA" id="ARBA00022679"/>
    </source>
</evidence>
<dbReference type="InterPro" id="IPR029063">
    <property type="entry name" value="SAM-dependent_MTases_sf"/>
</dbReference>
<dbReference type="Gene3D" id="1.10.10.10">
    <property type="entry name" value="Winged helix-like DNA-binding domain superfamily/Winged helix DNA-binding domain"/>
    <property type="match status" value="1"/>
</dbReference>
<dbReference type="InterPro" id="IPR036388">
    <property type="entry name" value="WH-like_DNA-bd_sf"/>
</dbReference>
<dbReference type="EMBL" id="JAVREL010000012">
    <property type="protein sequence ID" value="MDT0344932.1"/>
    <property type="molecule type" value="Genomic_DNA"/>
</dbReference>
<dbReference type="CDD" id="cd02440">
    <property type="entry name" value="AdoMet_MTases"/>
    <property type="match status" value="1"/>
</dbReference>
<dbReference type="Pfam" id="PF08100">
    <property type="entry name" value="Dimerisation"/>
    <property type="match status" value="1"/>
</dbReference>
<dbReference type="InterPro" id="IPR012967">
    <property type="entry name" value="COMT_dimerisation"/>
</dbReference>
<dbReference type="SUPFAM" id="SSF46785">
    <property type="entry name" value="Winged helix' DNA-binding domain"/>
    <property type="match status" value="1"/>
</dbReference>
<name>A0ABU2MTG3_9ACTN</name>
<feature type="domain" description="O-methyltransferase C-terminal" evidence="4">
    <location>
        <begin position="127"/>
        <end position="326"/>
    </location>
</feature>
<dbReference type="GO" id="GO:0032259">
    <property type="term" value="P:methylation"/>
    <property type="evidence" value="ECO:0007669"/>
    <property type="project" value="UniProtKB-KW"/>
</dbReference>
<accession>A0ABU2MTG3</accession>
<dbReference type="Proteomes" id="UP001183246">
    <property type="component" value="Unassembled WGS sequence"/>
</dbReference>
<dbReference type="Gene3D" id="1.20.58.1390">
    <property type="match status" value="1"/>
</dbReference>
<dbReference type="InterPro" id="IPR016461">
    <property type="entry name" value="COMT-like"/>
</dbReference>
<keyword evidence="3" id="KW-0949">S-adenosyl-L-methionine</keyword>
<keyword evidence="2" id="KW-0808">Transferase</keyword>
<dbReference type="GO" id="GO:0008168">
    <property type="term" value="F:methyltransferase activity"/>
    <property type="evidence" value="ECO:0007669"/>
    <property type="project" value="UniProtKB-KW"/>
</dbReference>
<dbReference type="PIRSF" id="PIRSF005739">
    <property type="entry name" value="O-mtase"/>
    <property type="match status" value="1"/>
</dbReference>
<dbReference type="Pfam" id="PF00891">
    <property type="entry name" value="Methyltransf_2"/>
    <property type="match status" value="1"/>
</dbReference>